<dbReference type="EMBL" id="AP005934">
    <property type="protein sequence ID" value="BAD36598.1"/>
    <property type="molecule type" value="Genomic_DNA"/>
</dbReference>
<reference evidence="1" key="1">
    <citation type="submission" date="2002-07" db="EMBL/GenBank/DDBJ databases">
        <title>Oryza sativa nipponbare(GA3) genomic DNA, chromosome 9, PAC clone:P0450F09.</title>
        <authorList>
            <person name="Sasaki T."/>
            <person name="Matsumoto T."/>
            <person name="Hattori M."/>
            <person name="Sakaki Y."/>
            <person name="Katayose Y."/>
        </authorList>
    </citation>
    <scope>NUCLEOTIDE SEQUENCE</scope>
</reference>
<evidence type="ECO:0000313" key="2">
    <source>
        <dbReference type="EMBL" id="BAD36598.1"/>
    </source>
</evidence>
<name>Q69KE2_ORYSJ</name>
<sequence>MGSKDGFSNNKLLDDFGPGSSNPARLRDVITVEDISSTLSSVRPCFGSTTFEPTHHHRKSDELPSSDVLTLVVLGNLRLVGKNRHLVQESVPELLVQSYSVSVIAYSRIAVHAVYGICTFSVSEDNTRTNQERLITIILGNHC</sequence>
<dbReference type="EMBL" id="AP005586">
    <property type="protein sequence ID" value="BAD36182.1"/>
    <property type="molecule type" value="Genomic_DNA"/>
</dbReference>
<gene>
    <name evidence="2" type="ORF">P0023E10.8</name>
    <name evidence="1" type="ORF">P0450F09.38</name>
</gene>
<reference evidence="3" key="4">
    <citation type="journal article" date="2008" name="Nucleic Acids Res.">
        <title>The rice annotation project database (RAP-DB): 2008 update.</title>
        <authorList>
            <consortium name="The rice annotation project (RAP)"/>
        </authorList>
    </citation>
    <scope>GENOME REANNOTATION</scope>
    <source>
        <strain evidence="3">cv. Nipponbare</strain>
    </source>
</reference>
<evidence type="ECO:0000313" key="1">
    <source>
        <dbReference type="EMBL" id="BAD36182.1"/>
    </source>
</evidence>
<organism evidence="2 3">
    <name type="scientific">Oryza sativa subsp. japonica</name>
    <name type="common">Rice</name>
    <dbReference type="NCBI Taxonomy" id="39947"/>
    <lineage>
        <taxon>Eukaryota</taxon>
        <taxon>Viridiplantae</taxon>
        <taxon>Streptophyta</taxon>
        <taxon>Embryophyta</taxon>
        <taxon>Tracheophyta</taxon>
        <taxon>Spermatophyta</taxon>
        <taxon>Magnoliopsida</taxon>
        <taxon>Liliopsida</taxon>
        <taxon>Poales</taxon>
        <taxon>Poaceae</taxon>
        <taxon>BOP clade</taxon>
        <taxon>Oryzoideae</taxon>
        <taxon>Oryzeae</taxon>
        <taxon>Oryzinae</taxon>
        <taxon>Oryza</taxon>
        <taxon>Oryza sativa</taxon>
    </lineage>
</organism>
<dbReference type="AlphaFoldDB" id="Q69KE2"/>
<reference evidence="3" key="3">
    <citation type="journal article" date="2005" name="Nature">
        <title>The map-based sequence of the rice genome.</title>
        <authorList>
            <consortium name="International rice genome sequencing project (IRGSP)"/>
            <person name="Matsumoto T."/>
            <person name="Wu J."/>
            <person name="Kanamori H."/>
            <person name="Katayose Y."/>
            <person name="Fujisawa M."/>
            <person name="Namiki N."/>
            <person name="Mizuno H."/>
            <person name="Yamamoto K."/>
            <person name="Antonio B.A."/>
            <person name="Baba T."/>
            <person name="Sakata K."/>
            <person name="Nagamura Y."/>
            <person name="Aoki H."/>
            <person name="Arikawa K."/>
            <person name="Arita K."/>
            <person name="Bito T."/>
            <person name="Chiden Y."/>
            <person name="Fujitsuka N."/>
            <person name="Fukunaka R."/>
            <person name="Hamada M."/>
            <person name="Harada C."/>
            <person name="Hayashi A."/>
            <person name="Hijishita S."/>
            <person name="Honda M."/>
            <person name="Hosokawa S."/>
            <person name="Ichikawa Y."/>
            <person name="Idonuma A."/>
            <person name="Iijima M."/>
            <person name="Ikeda M."/>
            <person name="Ikeno M."/>
            <person name="Ito K."/>
            <person name="Ito S."/>
            <person name="Ito T."/>
            <person name="Ito Y."/>
            <person name="Ito Y."/>
            <person name="Iwabuchi A."/>
            <person name="Kamiya K."/>
            <person name="Karasawa W."/>
            <person name="Kurita K."/>
            <person name="Katagiri S."/>
            <person name="Kikuta A."/>
            <person name="Kobayashi H."/>
            <person name="Kobayashi N."/>
            <person name="Machita K."/>
            <person name="Maehara T."/>
            <person name="Masukawa M."/>
            <person name="Mizubayashi T."/>
            <person name="Mukai Y."/>
            <person name="Nagasaki H."/>
            <person name="Nagata Y."/>
            <person name="Naito S."/>
            <person name="Nakashima M."/>
            <person name="Nakama Y."/>
            <person name="Nakamichi Y."/>
            <person name="Nakamura M."/>
            <person name="Meguro A."/>
            <person name="Negishi M."/>
            <person name="Ohta I."/>
            <person name="Ohta T."/>
            <person name="Okamoto M."/>
            <person name="Ono N."/>
            <person name="Saji S."/>
            <person name="Sakaguchi M."/>
            <person name="Sakai K."/>
            <person name="Shibata M."/>
            <person name="Shimokawa T."/>
            <person name="Song J."/>
            <person name="Takazaki Y."/>
            <person name="Terasawa K."/>
            <person name="Tsugane M."/>
            <person name="Tsuji K."/>
            <person name="Ueda S."/>
            <person name="Waki K."/>
            <person name="Yamagata H."/>
            <person name="Yamamoto M."/>
            <person name="Yamamoto S."/>
            <person name="Yamane H."/>
            <person name="Yoshiki S."/>
            <person name="Yoshihara R."/>
            <person name="Yukawa K."/>
            <person name="Zhong H."/>
            <person name="Yano M."/>
            <person name="Yuan Q."/>
            <person name="Ouyang S."/>
            <person name="Liu J."/>
            <person name="Jones K.M."/>
            <person name="Gansberger K."/>
            <person name="Moffat K."/>
            <person name="Hill J."/>
            <person name="Bera J."/>
            <person name="Fadrosh D."/>
            <person name="Jin S."/>
            <person name="Johri S."/>
            <person name="Kim M."/>
            <person name="Overton L."/>
            <person name="Reardon M."/>
            <person name="Tsitrin T."/>
            <person name="Vuong H."/>
            <person name="Weaver B."/>
            <person name="Ciecko A."/>
            <person name="Tallon L."/>
            <person name="Jackson J."/>
            <person name="Pai G."/>
            <person name="Aken S.V."/>
            <person name="Utterback T."/>
            <person name="Reidmuller S."/>
            <person name="Feldblyum T."/>
            <person name="Hsiao J."/>
            <person name="Zismann V."/>
            <person name="Iobst S."/>
            <person name="de Vazeille A.R."/>
            <person name="Buell C.R."/>
            <person name="Ying K."/>
            <person name="Li Y."/>
            <person name="Lu T."/>
            <person name="Huang Y."/>
            <person name="Zhao Q."/>
            <person name="Feng Q."/>
            <person name="Zhang L."/>
            <person name="Zhu J."/>
            <person name="Weng Q."/>
            <person name="Mu J."/>
            <person name="Lu Y."/>
            <person name="Fan D."/>
            <person name="Liu Y."/>
            <person name="Guan J."/>
            <person name="Zhang Y."/>
            <person name="Yu S."/>
            <person name="Liu X."/>
            <person name="Zhang Y."/>
            <person name="Hong G."/>
            <person name="Han B."/>
            <person name="Choisne N."/>
            <person name="Demange N."/>
            <person name="Orjeda G."/>
            <person name="Samain S."/>
            <person name="Cattolico L."/>
            <person name="Pelletier E."/>
            <person name="Couloux A."/>
            <person name="Segurens B."/>
            <person name="Wincker P."/>
            <person name="D'Hont A."/>
            <person name="Scarpelli C."/>
            <person name="Weissenbach J."/>
            <person name="Salanoubat M."/>
            <person name="Quetier F."/>
            <person name="Yu Y."/>
            <person name="Kim H.R."/>
            <person name="Rambo T."/>
            <person name="Currie J."/>
            <person name="Collura K."/>
            <person name="Luo M."/>
            <person name="Yang T."/>
            <person name="Ammiraju J.S.S."/>
            <person name="Engler F."/>
            <person name="Soderlund C."/>
            <person name="Wing R.A."/>
            <person name="Palmer L.E."/>
            <person name="de la Bastide M."/>
            <person name="Spiegel L."/>
            <person name="Nascimento L."/>
            <person name="Zutavern T."/>
            <person name="O'Shaughnessy A."/>
            <person name="Dike S."/>
            <person name="Dedhia N."/>
            <person name="Preston R."/>
            <person name="Balija V."/>
            <person name="McCombie W.R."/>
            <person name="Chow T."/>
            <person name="Chen H."/>
            <person name="Chung M."/>
            <person name="Chen C."/>
            <person name="Shaw J."/>
            <person name="Wu H."/>
            <person name="Hsiao K."/>
            <person name="Chao Y."/>
            <person name="Chu M."/>
            <person name="Cheng C."/>
            <person name="Hour A."/>
            <person name="Lee P."/>
            <person name="Lin S."/>
            <person name="Lin Y."/>
            <person name="Liou J."/>
            <person name="Liu S."/>
            <person name="Hsing Y."/>
            <person name="Raghuvanshi S."/>
            <person name="Mohanty A."/>
            <person name="Bharti A.K."/>
            <person name="Gaur A."/>
            <person name="Gupta V."/>
            <person name="Kumar D."/>
            <person name="Ravi V."/>
            <person name="Vij S."/>
            <person name="Kapur A."/>
            <person name="Khurana P."/>
            <person name="Khurana P."/>
            <person name="Khurana J.P."/>
            <person name="Tyagi A.K."/>
            <person name="Gaikwad K."/>
            <person name="Singh A."/>
            <person name="Dalal V."/>
            <person name="Srivastava S."/>
            <person name="Dixit A."/>
            <person name="Pal A.K."/>
            <person name="Ghazi I.A."/>
            <person name="Yadav M."/>
            <person name="Pandit A."/>
            <person name="Bhargava A."/>
            <person name="Sureshbabu K."/>
            <person name="Batra K."/>
            <person name="Sharma T.R."/>
            <person name="Mohapatra T."/>
            <person name="Singh N.K."/>
            <person name="Messing J."/>
            <person name="Nelson A.B."/>
            <person name="Fuks G."/>
            <person name="Kavchok S."/>
            <person name="Keizer G."/>
            <person name="Linton E."/>
            <person name="Llaca V."/>
            <person name="Song R."/>
            <person name="Tanyolac B."/>
            <person name="Young S."/>
            <person name="Ho-Il K."/>
            <person name="Hahn J.H."/>
            <person name="Sangsakoo G."/>
            <person name="Vanavichit A."/>
            <person name="de Mattos Luiz.A.T."/>
            <person name="Zimmer P.D."/>
            <person name="Malone G."/>
            <person name="Dellagostin O."/>
            <person name="de Oliveira A.C."/>
            <person name="Bevan M."/>
            <person name="Bancroft I."/>
            <person name="Minx P."/>
            <person name="Cordum H."/>
            <person name="Wilson R."/>
            <person name="Cheng Z."/>
            <person name="Jin W."/>
            <person name="Jiang J."/>
            <person name="Leong S.A."/>
            <person name="Iwama H."/>
            <person name="Gojobori T."/>
            <person name="Itoh T."/>
            <person name="Niimura Y."/>
            <person name="Fujii Y."/>
            <person name="Habara T."/>
            <person name="Sakai H."/>
            <person name="Sato Y."/>
            <person name="Wilson G."/>
            <person name="Kumar K."/>
            <person name="McCouch S."/>
            <person name="Juretic N."/>
            <person name="Hoen D."/>
            <person name="Wright S."/>
            <person name="Bruskiewich R."/>
            <person name="Bureau T."/>
            <person name="Miyao A."/>
            <person name="Hirochika H."/>
            <person name="Nishikawa T."/>
            <person name="Kadowaki K."/>
            <person name="Sugiura M."/>
            <person name="Burr B."/>
            <person name="Sasaki T."/>
        </authorList>
    </citation>
    <scope>NUCLEOTIDE SEQUENCE [LARGE SCALE GENOMIC DNA]</scope>
    <source>
        <strain evidence="3">cv. Nipponbare</strain>
    </source>
</reference>
<accession>Q69KE2</accession>
<reference evidence="2" key="2">
    <citation type="submission" date="2002-11" db="EMBL/GenBank/DDBJ databases">
        <title>Oryza sativa nipponbare(GA3) genomic DNA, chromosome 9, PAC clone:P0023E10.</title>
        <authorList>
            <person name="Sasaki T."/>
            <person name="Matsumoto T."/>
            <person name="Hattori M."/>
            <person name="Sakaki Y."/>
            <person name="Katayose Y."/>
        </authorList>
    </citation>
    <scope>NUCLEOTIDE SEQUENCE</scope>
</reference>
<proteinExistence type="predicted"/>
<dbReference type="Proteomes" id="UP000000763">
    <property type="component" value="Chromosome 9"/>
</dbReference>
<evidence type="ECO:0000313" key="3">
    <source>
        <dbReference type="Proteomes" id="UP000000763"/>
    </source>
</evidence>
<protein>
    <submittedName>
        <fullName evidence="2">Uncharacterized protein</fullName>
    </submittedName>
</protein>